<dbReference type="AlphaFoldDB" id="A0A392NR68"/>
<evidence type="ECO:0000313" key="1">
    <source>
        <dbReference type="EMBL" id="MCI02367.1"/>
    </source>
</evidence>
<reference evidence="1 2" key="1">
    <citation type="journal article" date="2018" name="Front. Plant Sci.">
        <title>Red Clover (Trifolium pratense) and Zigzag Clover (T. medium) - A Picture of Genomic Similarities and Differences.</title>
        <authorList>
            <person name="Dluhosova J."/>
            <person name="Istvanek J."/>
            <person name="Nedelnik J."/>
            <person name="Repkova J."/>
        </authorList>
    </citation>
    <scope>NUCLEOTIDE SEQUENCE [LARGE SCALE GENOMIC DNA]</scope>
    <source>
        <strain evidence="2">cv. 10/8</strain>
        <tissue evidence="1">Leaf</tissue>
    </source>
</reference>
<name>A0A392NR68_9FABA</name>
<organism evidence="1 2">
    <name type="scientific">Trifolium medium</name>
    <dbReference type="NCBI Taxonomy" id="97028"/>
    <lineage>
        <taxon>Eukaryota</taxon>
        <taxon>Viridiplantae</taxon>
        <taxon>Streptophyta</taxon>
        <taxon>Embryophyta</taxon>
        <taxon>Tracheophyta</taxon>
        <taxon>Spermatophyta</taxon>
        <taxon>Magnoliopsida</taxon>
        <taxon>eudicotyledons</taxon>
        <taxon>Gunneridae</taxon>
        <taxon>Pentapetalae</taxon>
        <taxon>rosids</taxon>
        <taxon>fabids</taxon>
        <taxon>Fabales</taxon>
        <taxon>Fabaceae</taxon>
        <taxon>Papilionoideae</taxon>
        <taxon>50 kb inversion clade</taxon>
        <taxon>NPAAA clade</taxon>
        <taxon>Hologalegina</taxon>
        <taxon>IRL clade</taxon>
        <taxon>Trifolieae</taxon>
        <taxon>Trifolium</taxon>
    </lineage>
</organism>
<protein>
    <submittedName>
        <fullName evidence="1">F-box/RNI/FBD-like domain protein</fullName>
    </submittedName>
</protein>
<accession>A0A392NR68</accession>
<dbReference type="EMBL" id="LXQA010048898">
    <property type="protein sequence ID" value="MCI02367.1"/>
    <property type="molecule type" value="Genomic_DNA"/>
</dbReference>
<evidence type="ECO:0000313" key="2">
    <source>
        <dbReference type="Proteomes" id="UP000265520"/>
    </source>
</evidence>
<keyword evidence="2" id="KW-1185">Reference proteome</keyword>
<dbReference type="Proteomes" id="UP000265520">
    <property type="component" value="Unassembled WGS sequence"/>
</dbReference>
<comment type="caution">
    <text evidence="1">The sequence shown here is derived from an EMBL/GenBank/DDBJ whole genome shotgun (WGS) entry which is preliminary data.</text>
</comment>
<proteinExistence type="predicted"/>
<sequence length="168" mass="18737">MCGCAIKVPTIKSKFYFKSLKHLKLWDIIFNIDNSLGLNLNLPLLKTFETENCTWLCTKNEGVTIEVPLLESVNIGQDYNCVSREPHSCTIKFSASCMTDFTYCGYGGGISQPIVLSNPSAACNASANITLYRYHGSYVQETGSRVCLLLKQFSQVKYIKFHGAEVII</sequence>